<keyword evidence="3" id="KW-1185">Reference proteome</keyword>
<name>A0AA36A2U3_LACSI</name>
<dbReference type="Proteomes" id="UP001177003">
    <property type="component" value="Chromosome 9"/>
</dbReference>
<proteinExistence type="predicted"/>
<dbReference type="AlphaFoldDB" id="A0AA36A2U3"/>
<dbReference type="EMBL" id="OX465085">
    <property type="protein sequence ID" value="CAI9302943.1"/>
    <property type="molecule type" value="Genomic_DNA"/>
</dbReference>
<evidence type="ECO:0000313" key="2">
    <source>
        <dbReference type="EMBL" id="CAI9302943.1"/>
    </source>
</evidence>
<evidence type="ECO:0000256" key="1">
    <source>
        <dbReference type="SAM" id="SignalP"/>
    </source>
</evidence>
<organism evidence="2 3">
    <name type="scientific">Lactuca saligna</name>
    <name type="common">Willowleaf lettuce</name>
    <dbReference type="NCBI Taxonomy" id="75948"/>
    <lineage>
        <taxon>Eukaryota</taxon>
        <taxon>Viridiplantae</taxon>
        <taxon>Streptophyta</taxon>
        <taxon>Embryophyta</taxon>
        <taxon>Tracheophyta</taxon>
        <taxon>Spermatophyta</taxon>
        <taxon>Magnoliopsida</taxon>
        <taxon>eudicotyledons</taxon>
        <taxon>Gunneridae</taxon>
        <taxon>Pentapetalae</taxon>
        <taxon>asterids</taxon>
        <taxon>campanulids</taxon>
        <taxon>Asterales</taxon>
        <taxon>Asteraceae</taxon>
        <taxon>Cichorioideae</taxon>
        <taxon>Cichorieae</taxon>
        <taxon>Lactucinae</taxon>
        <taxon>Lactuca</taxon>
    </lineage>
</organism>
<accession>A0AA36A2U3</accession>
<evidence type="ECO:0000313" key="3">
    <source>
        <dbReference type="Proteomes" id="UP001177003"/>
    </source>
</evidence>
<reference evidence="2" key="1">
    <citation type="submission" date="2023-04" db="EMBL/GenBank/DDBJ databases">
        <authorList>
            <person name="Vijverberg K."/>
            <person name="Xiong W."/>
            <person name="Schranz E."/>
        </authorList>
    </citation>
    <scope>NUCLEOTIDE SEQUENCE</scope>
</reference>
<sequence>MVQPRSPCQILLIIVLCSALCWRPLMSSMLETVDGPMAMDNRENTDPKNYYCCKSFNRPSYTCSYDLDHLVEEVKKQYPSQSDIVLSIVFFDKHAKEHCFIELDNDESFMVMLNMYNEEKEVIIYVTTEKLRYNPKPFSCQNQVNDELDDENETDSVCPSQESYHSLHSSDNEYKLLNYGETYAYSKLNPFMKVNSKFPSVIAFRRALNHYALTN</sequence>
<keyword evidence="1" id="KW-0732">Signal</keyword>
<protein>
    <submittedName>
        <fullName evidence="2">Uncharacterized protein</fullName>
    </submittedName>
</protein>
<feature type="signal peptide" evidence="1">
    <location>
        <begin position="1"/>
        <end position="27"/>
    </location>
</feature>
<gene>
    <name evidence="2" type="ORF">LSALG_LOCUS41407</name>
</gene>
<feature type="chain" id="PRO_5041365425" evidence="1">
    <location>
        <begin position="28"/>
        <end position="215"/>
    </location>
</feature>